<organism evidence="9 10">
    <name type="scientific">Sutterella massiliensis</name>
    <dbReference type="NCBI Taxonomy" id="1816689"/>
    <lineage>
        <taxon>Bacteria</taxon>
        <taxon>Pseudomonadati</taxon>
        <taxon>Pseudomonadota</taxon>
        <taxon>Betaproteobacteria</taxon>
        <taxon>Burkholderiales</taxon>
        <taxon>Sutterellaceae</taxon>
        <taxon>Sutterella</taxon>
    </lineage>
</organism>
<feature type="transmembrane region" description="Helical" evidence="7">
    <location>
        <begin position="380"/>
        <end position="399"/>
    </location>
</feature>
<feature type="transmembrane region" description="Helical" evidence="7">
    <location>
        <begin position="350"/>
        <end position="368"/>
    </location>
</feature>
<accession>A0ABS2DTF3</accession>
<sequence length="409" mass="42306">MLLFLAALAAFGPFVTDFYLPTLPEQALDFQTSPSTVQLGLSMTMWGLAIGQLFVGPLSDVKGRRKPLLWSLLVFAASTFGAAAAPNVQIFLAMRFLEGLGASGAIVMSRAVAADRYTGKALGSFMGVMGSIQGIAPITAPLLGSLIADAIGWRGIFWILFAAGIVLLAITFTRLAETRSPADRRRSTKSKATPDVVPQSASAIEERTPEPSETLGTSVRRLFGDPVFVAIVLQQIFSSAVLFAHIASSPFIFQTHFGLSATEYGFFFGAMALGIAAGAAFSGKLASPAFAMLAGAVGMLAASSGVAALYAAEASLLAIVPVYFALLVMLGLTLPAAMTAALSRHRPRSGLAAAILGAVGFGGGGLVAPLTSIGEATTSTAILFIASSAFLCVIGVALMRRMKREAAQA</sequence>
<dbReference type="SUPFAM" id="SSF103473">
    <property type="entry name" value="MFS general substrate transporter"/>
    <property type="match status" value="1"/>
</dbReference>
<dbReference type="RefSeq" id="WP_205102523.1">
    <property type="nucleotide sequence ID" value="NZ_JACJJC010000007.1"/>
</dbReference>
<dbReference type="InterPro" id="IPR036259">
    <property type="entry name" value="MFS_trans_sf"/>
</dbReference>
<keyword evidence="10" id="KW-1185">Reference proteome</keyword>
<evidence type="ECO:0000256" key="3">
    <source>
        <dbReference type="ARBA" id="ARBA00022692"/>
    </source>
</evidence>
<proteinExistence type="predicted"/>
<keyword evidence="4 7" id="KW-1133">Transmembrane helix</keyword>
<keyword evidence="2" id="KW-0813">Transport</keyword>
<dbReference type="Gene3D" id="1.20.1720.10">
    <property type="entry name" value="Multidrug resistance protein D"/>
    <property type="match status" value="1"/>
</dbReference>
<protein>
    <submittedName>
        <fullName evidence="9">MFS transporter</fullName>
    </submittedName>
</protein>
<evidence type="ECO:0000256" key="4">
    <source>
        <dbReference type="ARBA" id="ARBA00022989"/>
    </source>
</evidence>
<evidence type="ECO:0000256" key="6">
    <source>
        <dbReference type="SAM" id="MobiDB-lite"/>
    </source>
</evidence>
<dbReference type="InterPro" id="IPR011701">
    <property type="entry name" value="MFS"/>
</dbReference>
<feature type="domain" description="Major facilitator superfamily (MFS) profile" evidence="8">
    <location>
        <begin position="1"/>
        <end position="404"/>
    </location>
</feature>
<feature type="transmembrane region" description="Helical" evidence="7">
    <location>
        <begin position="227"/>
        <end position="252"/>
    </location>
</feature>
<evidence type="ECO:0000256" key="1">
    <source>
        <dbReference type="ARBA" id="ARBA00004141"/>
    </source>
</evidence>
<feature type="transmembrane region" description="Helical" evidence="7">
    <location>
        <begin position="289"/>
        <end position="310"/>
    </location>
</feature>
<gene>
    <name evidence="9" type="ORF">H6A60_05675</name>
</gene>
<dbReference type="EMBL" id="JACJJC010000007">
    <property type="protein sequence ID" value="MBM6703973.1"/>
    <property type="molecule type" value="Genomic_DNA"/>
</dbReference>
<comment type="caution">
    <text evidence="9">The sequence shown here is derived from an EMBL/GenBank/DDBJ whole genome shotgun (WGS) entry which is preliminary data.</text>
</comment>
<feature type="transmembrane region" description="Helical" evidence="7">
    <location>
        <begin position="155"/>
        <end position="176"/>
    </location>
</feature>
<dbReference type="PANTHER" id="PTHR23502:SF132">
    <property type="entry name" value="POLYAMINE TRANSPORTER 2-RELATED"/>
    <property type="match status" value="1"/>
</dbReference>
<evidence type="ECO:0000256" key="5">
    <source>
        <dbReference type="ARBA" id="ARBA00023136"/>
    </source>
</evidence>
<dbReference type="PROSITE" id="PS50850">
    <property type="entry name" value="MFS"/>
    <property type="match status" value="1"/>
</dbReference>
<dbReference type="Pfam" id="PF07690">
    <property type="entry name" value="MFS_1"/>
    <property type="match status" value="1"/>
</dbReference>
<comment type="subcellular location">
    <subcellularLocation>
        <location evidence="1">Membrane</location>
        <topology evidence="1">Multi-pass membrane protein</topology>
    </subcellularLocation>
</comment>
<evidence type="ECO:0000259" key="8">
    <source>
        <dbReference type="PROSITE" id="PS50850"/>
    </source>
</evidence>
<feature type="transmembrane region" description="Helical" evidence="7">
    <location>
        <begin position="36"/>
        <end position="55"/>
    </location>
</feature>
<keyword evidence="5 7" id="KW-0472">Membrane</keyword>
<evidence type="ECO:0000313" key="9">
    <source>
        <dbReference type="EMBL" id="MBM6703973.1"/>
    </source>
</evidence>
<feature type="region of interest" description="Disordered" evidence="6">
    <location>
        <begin position="181"/>
        <end position="213"/>
    </location>
</feature>
<reference evidence="9 10" key="1">
    <citation type="journal article" date="2021" name="Sci. Rep.">
        <title>The distribution of antibiotic resistance genes in chicken gut microbiota commensals.</title>
        <authorList>
            <person name="Juricova H."/>
            <person name="Matiasovicova J."/>
            <person name="Kubasova T."/>
            <person name="Cejkova D."/>
            <person name="Rychlik I."/>
        </authorList>
    </citation>
    <scope>NUCLEOTIDE SEQUENCE [LARGE SCALE GENOMIC DNA]</scope>
    <source>
        <strain evidence="9 10">An829</strain>
    </source>
</reference>
<evidence type="ECO:0000256" key="7">
    <source>
        <dbReference type="SAM" id="Phobius"/>
    </source>
</evidence>
<dbReference type="Proteomes" id="UP000715095">
    <property type="component" value="Unassembled WGS sequence"/>
</dbReference>
<keyword evidence="3 7" id="KW-0812">Transmembrane</keyword>
<evidence type="ECO:0000256" key="2">
    <source>
        <dbReference type="ARBA" id="ARBA00022448"/>
    </source>
</evidence>
<evidence type="ECO:0000313" key="10">
    <source>
        <dbReference type="Proteomes" id="UP000715095"/>
    </source>
</evidence>
<feature type="transmembrane region" description="Helical" evidence="7">
    <location>
        <begin position="121"/>
        <end position="143"/>
    </location>
</feature>
<feature type="transmembrane region" description="Helical" evidence="7">
    <location>
        <begin position="90"/>
        <end position="109"/>
    </location>
</feature>
<name>A0ABS2DTF3_9BURK</name>
<dbReference type="PANTHER" id="PTHR23502">
    <property type="entry name" value="MAJOR FACILITATOR SUPERFAMILY"/>
    <property type="match status" value="1"/>
</dbReference>
<feature type="transmembrane region" description="Helical" evidence="7">
    <location>
        <begin position="316"/>
        <end position="338"/>
    </location>
</feature>
<feature type="transmembrane region" description="Helical" evidence="7">
    <location>
        <begin position="264"/>
        <end position="282"/>
    </location>
</feature>
<feature type="transmembrane region" description="Helical" evidence="7">
    <location>
        <begin position="67"/>
        <end position="84"/>
    </location>
</feature>
<dbReference type="InterPro" id="IPR020846">
    <property type="entry name" value="MFS_dom"/>
</dbReference>